<dbReference type="OrthoDB" id="276660at2"/>
<accession>A0A1U7CRG5</accession>
<reference evidence="2" key="1">
    <citation type="submission" date="2016-12" db="EMBL/GenBank/DDBJ databases">
        <title>Comparative genomics of four Isosphaeraceae planctomycetes: a common pool of plasmids and glycoside hydrolase genes.</title>
        <authorList>
            <person name="Ivanova A."/>
        </authorList>
    </citation>
    <scope>NUCLEOTIDE SEQUENCE [LARGE SCALE GENOMIC DNA]</scope>
    <source>
        <strain evidence="2">PX4</strain>
    </source>
</reference>
<keyword evidence="2" id="KW-1185">Reference proteome</keyword>
<protein>
    <submittedName>
        <fullName evidence="1">Uncharacterized protein</fullName>
    </submittedName>
</protein>
<dbReference type="STRING" id="1387353.BSF38_03053"/>
<proteinExistence type="predicted"/>
<gene>
    <name evidence="1" type="ORF">BSF38_03053</name>
</gene>
<dbReference type="RefSeq" id="WP_076346966.1">
    <property type="nucleotide sequence ID" value="NZ_CP019082.1"/>
</dbReference>
<sequence>MSTPEPPSLAPVDSLILARLLVAGDKGAKSADLRKDLAPLLGRRWSGSALTSVVDRAVVKLGASGLIVQSPGKTKRAAPTIALTDSGRPAALAFLNVSELPAKPKPTWAAVKKSLVAARALNLPAPASSFAKDDGLRAVLLNRQSALGLGAYPTLKQAKEAWTRKQLGMGDKEKVTLETVQAALFRRALGDDPRPPAPKLALDRLLSKNAGADGAGLTVKELRDEVVRRWVDDSLGGAAPQPTPAPSAALDLDDFARRVQAAARGCKTGRYGEGKVFIVHVWRALQADPAFHGGDFPAFKARLAEANNARLLNLARADLVQAMDPEDVLLSEVVYMTASFHFIRIEPS</sequence>
<dbReference type="AlphaFoldDB" id="A0A1U7CRG5"/>
<dbReference type="Proteomes" id="UP000186309">
    <property type="component" value="Chromosome"/>
</dbReference>
<dbReference type="KEGG" id="pbor:BSF38_03053"/>
<evidence type="ECO:0000313" key="1">
    <source>
        <dbReference type="EMBL" id="APW61537.1"/>
    </source>
</evidence>
<name>A0A1U7CRG5_9BACT</name>
<evidence type="ECO:0000313" key="2">
    <source>
        <dbReference type="Proteomes" id="UP000186309"/>
    </source>
</evidence>
<organism evidence="1 2">
    <name type="scientific">Paludisphaera borealis</name>
    <dbReference type="NCBI Taxonomy" id="1387353"/>
    <lineage>
        <taxon>Bacteria</taxon>
        <taxon>Pseudomonadati</taxon>
        <taxon>Planctomycetota</taxon>
        <taxon>Planctomycetia</taxon>
        <taxon>Isosphaerales</taxon>
        <taxon>Isosphaeraceae</taxon>
        <taxon>Paludisphaera</taxon>
    </lineage>
</organism>
<dbReference type="EMBL" id="CP019082">
    <property type="protein sequence ID" value="APW61537.1"/>
    <property type="molecule type" value="Genomic_DNA"/>
</dbReference>